<name>A0A840YUW6_9SPHN</name>
<gene>
    <name evidence="1" type="ORF">FHR23_000241</name>
</gene>
<evidence type="ECO:0000313" key="2">
    <source>
        <dbReference type="Proteomes" id="UP000554342"/>
    </source>
</evidence>
<dbReference type="AlphaFoldDB" id="A0A840YUW6"/>
<dbReference type="RefSeq" id="WP_184001119.1">
    <property type="nucleotide sequence ID" value="NZ_JACIJI010000001.1"/>
</dbReference>
<organism evidence="1 2">
    <name type="scientific">Stakelama sediminis</name>
    <dbReference type="NCBI Taxonomy" id="463200"/>
    <lineage>
        <taxon>Bacteria</taxon>
        <taxon>Pseudomonadati</taxon>
        <taxon>Pseudomonadota</taxon>
        <taxon>Alphaproteobacteria</taxon>
        <taxon>Sphingomonadales</taxon>
        <taxon>Sphingomonadaceae</taxon>
        <taxon>Stakelama</taxon>
    </lineage>
</organism>
<accession>A0A840YUW6</accession>
<keyword evidence="2" id="KW-1185">Reference proteome</keyword>
<reference evidence="1 2" key="1">
    <citation type="submission" date="2020-08" db="EMBL/GenBank/DDBJ databases">
        <title>Genomic Encyclopedia of Type Strains, Phase IV (KMG-IV): sequencing the most valuable type-strain genomes for metagenomic binning, comparative biology and taxonomic classification.</title>
        <authorList>
            <person name="Goeker M."/>
        </authorList>
    </citation>
    <scope>NUCLEOTIDE SEQUENCE [LARGE SCALE GENOMIC DNA]</scope>
    <source>
        <strain evidence="1 2">DSM 27203</strain>
    </source>
</reference>
<sequence>MFGSRITDAMVNARFGVSRAEWFLSALQQVIEIKQKSKKFDAFPALARCQQLYFGSMTASPLD</sequence>
<proteinExistence type="predicted"/>
<comment type="caution">
    <text evidence="1">The sequence shown here is derived from an EMBL/GenBank/DDBJ whole genome shotgun (WGS) entry which is preliminary data.</text>
</comment>
<dbReference type="Proteomes" id="UP000554342">
    <property type="component" value="Unassembled WGS sequence"/>
</dbReference>
<evidence type="ECO:0000313" key="1">
    <source>
        <dbReference type="EMBL" id="MBB5717334.1"/>
    </source>
</evidence>
<protein>
    <submittedName>
        <fullName evidence="1">Uncharacterized protein</fullName>
    </submittedName>
</protein>
<dbReference type="EMBL" id="JACIJI010000001">
    <property type="protein sequence ID" value="MBB5717334.1"/>
    <property type="molecule type" value="Genomic_DNA"/>
</dbReference>